<dbReference type="Proteomes" id="UP001589836">
    <property type="component" value="Unassembled WGS sequence"/>
</dbReference>
<keyword evidence="4" id="KW-1185">Reference proteome</keyword>
<evidence type="ECO:0000259" key="2">
    <source>
        <dbReference type="Pfam" id="PF13785"/>
    </source>
</evidence>
<dbReference type="InterPro" id="IPR025235">
    <property type="entry name" value="DUF4178"/>
</dbReference>
<feature type="domain" description="DUF4178" evidence="2">
    <location>
        <begin position="28"/>
        <end position="160"/>
    </location>
</feature>
<gene>
    <name evidence="3" type="ORF">ACFFGV_01850</name>
</gene>
<protein>
    <submittedName>
        <fullName evidence="3">DUF4178 domain-containing protein</fullName>
    </submittedName>
</protein>
<evidence type="ECO:0000313" key="3">
    <source>
        <dbReference type="EMBL" id="MFC0522332.1"/>
    </source>
</evidence>
<feature type="region of interest" description="Disordered" evidence="1">
    <location>
        <begin position="1"/>
        <end position="20"/>
    </location>
</feature>
<dbReference type="RefSeq" id="WP_377344865.1">
    <property type="nucleotide sequence ID" value="NZ_JBHLTP010000003.1"/>
</dbReference>
<evidence type="ECO:0000256" key="1">
    <source>
        <dbReference type="SAM" id="MobiDB-lite"/>
    </source>
</evidence>
<comment type="caution">
    <text evidence="3">The sequence shown here is derived from an EMBL/GenBank/DDBJ whole genome shotgun (WGS) entry which is preliminary data.</text>
</comment>
<reference evidence="3 4" key="1">
    <citation type="submission" date="2024-09" db="EMBL/GenBank/DDBJ databases">
        <authorList>
            <person name="Sun Q."/>
            <person name="Mori K."/>
        </authorList>
    </citation>
    <scope>NUCLEOTIDE SEQUENCE [LARGE SCALE GENOMIC DNA]</scope>
    <source>
        <strain evidence="3 4">NCAIM B.02529</strain>
    </source>
</reference>
<accession>A0ABV6LJ23</accession>
<name>A0ABV6LJ23_9BACI</name>
<dbReference type="EMBL" id="JBHLTP010000003">
    <property type="protein sequence ID" value="MFC0522332.1"/>
    <property type="molecule type" value="Genomic_DNA"/>
</dbReference>
<dbReference type="Pfam" id="PF13785">
    <property type="entry name" value="DUF4178"/>
    <property type="match status" value="1"/>
</dbReference>
<organism evidence="3 4">
    <name type="scientific">Pontibacillus salicampi</name>
    <dbReference type="NCBI Taxonomy" id="1449801"/>
    <lineage>
        <taxon>Bacteria</taxon>
        <taxon>Bacillati</taxon>
        <taxon>Bacillota</taxon>
        <taxon>Bacilli</taxon>
        <taxon>Bacillales</taxon>
        <taxon>Bacillaceae</taxon>
        <taxon>Pontibacillus</taxon>
    </lineage>
</organism>
<proteinExistence type="predicted"/>
<sequence length="171" mass="19576">MGWFSKLFSNKKSNNNSSVTERTPLNIKIGDIVTYDLVDYEVVGKIIYQDGSYKWYSYQLLEGRNTLWLAAEMDESLELGIYRSIPLQVSKPFPEKLEYEGITYYLEEKGEARVTGEGRSENINGRTTHYADYIDDTEEKFISLETWGSEIEVSVGHAIQEFEVSIIAGSQ</sequence>
<evidence type="ECO:0000313" key="4">
    <source>
        <dbReference type="Proteomes" id="UP001589836"/>
    </source>
</evidence>